<evidence type="ECO:0000256" key="1">
    <source>
        <dbReference type="SAM" id="MobiDB-lite"/>
    </source>
</evidence>
<feature type="signal peptide" evidence="2">
    <location>
        <begin position="1"/>
        <end position="20"/>
    </location>
</feature>
<gene>
    <name evidence="3" type="ORF">N8A98_12465</name>
</gene>
<organism evidence="3 4">
    <name type="scientific">Devosia neptuniae</name>
    <dbReference type="NCBI Taxonomy" id="191302"/>
    <lineage>
        <taxon>Bacteria</taxon>
        <taxon>Pseudomonadati</taxon>
        <taxon>Pseudomonadota</taxon>
        <taxon>Alphaproteobacteria</taxon>
        <taxon>Hyphomicrobiales</taxon>
        <taxon>Devosiaceae</taxon>
        <taxon>Devosia</taxon>
    </lineage>
</organism>
<sequence length="44" mass="4522">MKLIMIVATAVLALTVTAQAAGTQRSSTAHTGNSIPGKTFYSGR</sequence>
<evidence type="ECO:0000313" key="4">
    <source>
        <dbReference type="Proteomes" id="UP001061862"/>
    </source>
</evidence>
<protein>
    <submittedName>
        <fullName evidence="3">Uncharacterized protein</fullName>
    </submittedName>
</protein>
<reference evidence="3 4" key="1">
    <citation type="submission" date="2022-09" db="EMBL/GenBank/DDBJ databases">
        <title>Interaction between co-microsymbionts with complementary sets of symbiotic genes in legume-rhizobium systems.</title>
        <authorList>
            <person name="Safronova V."/>
            <person name="Sazanova A."/>
            <person name="Afonin A."/>
            <person name="Chirak E."/>
        </authorList>
    </citation>
    <scope>NUCLEOTIDE SEQUENCE [LARGE SCALE GENOMIC DNA]</scope>
    <source>
        <strain evidence="3 4">A18/4-1</strain>
    </source>
</reference>
<evidence type="ECO:0000313" key="3">
    <source>
        <dbReference type="EMBL" id="UXN71935.1"/>
    </source>
</evidence>
<feature type="compositionally biased region" description="Polar residues" evidence="1">
    <location>
        <begin position="22"/>
        <end position="36"/>
    </location>
</feature>
<feature type="region of interest" description="Disordered" evidence="1">
    <location>
        <begin position="21"/>
        <end position="44"/>
    </location>
</feature>
<dbReference type="EMBL" id="CP104965">
    <property type="protein sequence ID" value="UXN71935.1"/>
    <property type="molecule type" value="Genomic_DNA"/>
</dbReference>
<evidence type="ECO:0000256" key="2">
    <source>
        <dbReference type="SAM" id="SignalP"/>
    </source>
</evidence>
<proteinExistence type="predicted"/>
<dbReference type="RefSeq" id="WP_262171706.1">
    <property type="nucleotide sequence ID" value="NZ_CP104965.1"/>
</dbReference>
<name>A0ABY6CIE3_9HYPH</name>
<keyword evidence="4" id="KW-1185">Reference proteome</keyword>
<accession>A0ABY6CIE3</accession>
<keyword evidence="2" id="KW-0732">Signal</keyword>
<feature type="chain" id="PRO_5046565345" evidence="2">
    <location>
        <begin position="21"/>
        <end position="44"/>
    </location>
</feature>
<dbReference type="Proteomes" id="UP001061862">
    <property type="component" value="Chromosome"/>
</dbReference>